<gene>
    <name evidence="1" type="ORF">ACHAW5_000488</name>
</gene>
<accession>A0ABD3ML18</accession>
<dbReference type="AlphaFoldDB" id="A0ABD3ML18"/>
<evidence type="ECO:0000313" key="1">
    <source>
        <dbReference type="EMBL" id="KAL3764613.1"/>
    </source>
</evidence>
<dbReference type="Proteomes" id="UP001530315">
    <property type="component" value="Unassembled WGS sequence"/>
</dbReference>
<sequence>MVSSCASVEISDDWQFDIDDITEGEDLLEIDEGYGKMEWGIKSQREISDDDVTSQGDVRQPKSRRVTKTPIHTFEDFMHTIDTALQEKQIDAKKAERLSSKQKRAVSDDDEIILGQKKMPTECLDTKKSTPEDPKSTVALEDFMHTIDTALQEKRIDEKKAERLHELLRSDGDWIEKAFSLLCEQIPMKRKGNGYSCRVCQVPKKGHTCMYCNVCSTPEKKLKKDDEHVCTNCPMCFEEGKKNKKLVQVVCGGRGCPHGSHESENCVGV</sequence>
<comment type="caution">
    <text evidence="1">The sequence shown here is derived from an EMBL/GenBank/DDBJ whole genome shotgun (WGS) entry which is preliminary data.</text>
</comment>
<evidence type="ECO:0000313" key="2">
    <source>
        <dbReference type="Proteomes" id="UP001530315"/>
    </source>
</evidence>
<proteinExistence type="predicted"/>
<dbReference type="EMBL" id="JALLAZ020001769">
    <property type="protein sequence ID" value="KAL3764613.1"/>
    <property type="molecule type" value="Genomic_DNA"/>
</dbReference>
<reference evidence="1 2" key="1">
    <citation type="submission" date="2024-10" db="EMBL/GenBank/DDBJ databases">
        <title>Updated reference genomes for cyclostephanoid diatoms.</title>
        <authorList>
            <person name="Roberts W.R."/>
            <person name="Alverson A.J."/>
        </authorList>
    </citation>
    <scope>NUCLEOTIDE SEQUENCE [LARGE SCALE GENOMIC DNA]</scope>
    <source>
        <strain evidence="1 2">AJA276-08</strain>
    </source>
</reference>
<organism evidence="1 2">
    <name type="scientific">Stephanodiscus triporus</name>
    <dbReference type="NCBI Taxonomy" id="2934178"/>
    <lineage>
        <taxon>Eukaryota</taxon>
        <taxon>Sar</taxon>
        <taxon>Stramenopiles</taxon>
        <taxon>Ochrophyta</taxon>
        <taxon>Bacillariophyta</taxon>
        <taxon>Coscinodiscophyceae</taxon>
        <taxon>Thalassiosirophycidae</taxon>
        <taxon>Stephanodiscales</taxon>
        <taxon>Stephanodiscaceae</taxon>
        <taxon>Stephanodiscus</taxon>
    </lineage>
</organism>
<protein>
    <submittedName>
        <fullName evidence="1">Uncharacterized protein</fullName>
    </submittedName>
</protein>
<keyword evidence="2" id="KW-1185">Reference proteome</keyword>
<name>A0ABD3ML18_9STRA</name>